<evidence type="ECO:0000256" key="2">
    <source>
        <dbReference type="ARBA" id="ARBA00022692"/>
    </source>
</evidence>
<dbReference type="InterPro" id="IPR035906">
    <property type="entry name" value="MetI-like_sf"/>
</dbReference>
<feature type="domain" description="ABC transmembrane type-1" evidence="7">
    <location>
        <begin position="25"/>
        <end position="216"/>
    </location>
</feature>
<keyword evidence="5 6" id="KW-0472">Membrane</keyword>
<keyword evidence="9" id="KW-1185">Reference proteome</keyword>
<keyword evidence="2 6" id="KW-0812">Transmembrane</keyword>
<dbReference type="PANTHER" id="PTHR30614">
    <property type="entry name" value="MEMBRANE COMPONENT OF AMINO ACID ABC TRANSPORTER"/>
    <property type="match status" value="1"/>
</dbReference>
<dbReference type="Proteomes" id="UP000053370">
    <property type="component" value="Unassembled WGS sequence"/>
</dbReference>
<dbReference type="SUPFAM" id="SSF161098">
    <property type="entry name" value="MetI-like"/>
    <property type="match status" value="1"/>
</dbReference>
<evidence type="ECO:0000256" key="4">
    <source>
        <dbReference type="ARBA" id="ARBA00022989"/>
    </source>
</evidence>
<dbReference type="InterPro" id="IPR043429">
    <property type="entry name" value="ArtM/GltK/GlnP/TcyL/YhdX-like"/>
</dbReference>
<protein>
    <submittedName>
        <fullName evidence="8">ABC-type amino acid transport system, permease component</fullName>
    </submittedName>
</protein>
<evidence type="ECO:0000256" key="6">
    <source>
        <dbReference type="RuleBase" id="RU363032"/>
    </source>
</evidence>
<accession>A0A0S7BUX2</accession>
<dbReference type="GO" id="GO:0006865">
    <property type="term" value="P:amino acid transport"/>
    <property type="evidence" value="ECO:0007669"/>
    <property type="project" value="UniProtKB-KW"/>
</dbReference>
<reference evidence="8" key="1">
    <citation type="journal article" date="2015" name="Genome Announc.">
        <title>Draft Genome Sequence of Anaerolineae Strain TC1, a Novel Isolate from a Methanogenic Wastewater Treatment System.</title>
        <authorList>
            <person name="Matsuura N."/>
            <person name="Tourlousse D.M."/>
            <person name="Sun L."/>
            <person name="Toyonaga M."/>
            <person name="Kuroda K."/>
            <person name="Ohashi A."/>
            <person name="Cruz R."/>
            <person name="Yamaguchi T."/>
            <person name="Sekiguchi Y."/>
        </authorList>
    </citation>
    <scope>NUCLEOTIDE SEQUENCE [LARGE SCALE GENOMIC DNA]</scope>
    <source>
        <strain evidence="8">TC1</strain>
    </source>
</reference>
<keyword evidence="4 6" id="KW-1133">Transmembrane helix</keyword>
<dbReference type="PANTHER" id="PTHR30614:SF0">
    <property type="entry name" value="L-CYSTINE TRANSPORT SYSTEM PERMEASE PROTEIN TCYL"/>
    <property type="match status" value="1"/>
</dbReference>
<gene>
    <name evidence="8" type="ORF">ATC1_13316</name>
</gene>
<dbReference type="Gene3D" id="1.10.3720.10">
    <property type="entry name" value="MetI-like"/>
    <property type="match status" value="1"/>
</dbReference>
<dbReference type="CDD" id="cd06261">
    <property type="entry name" value="TM_PBP2"/>
    <property type="match status" value="1"/>
</dbReference>
<evidence type="ECO:0000256" key="5">
    <source>
        <dbReference type="ARBA" id="ARBA00023136"/>
    </source>
</evidence>
<evidence type="ECO:0000313" key="9">
    <source>
        <dbReference type="Proteomes" id="UP000053370"/>
    </source>
</evidence>
<dbReference type="AlphaFoldDB" id="A0A0S7BUX2"/>
<feature type="transmembrane region" description="Helical" evidence="6">
    <location>
        <begin position="195"/>
        <end position="219"/>
    </location>
</feature>
<proteinExistence type="inferred from homology"/>
<name>A0A0S7BUX2_9CHLR</name>
<keyword evidence="3" id="KW-0029">Amino-acid transport</keyword>
<evidence type="ECO:0000256" key="3">
    <source>
        <dbReference type="ARBA" id="ARBA00022970"/>
    </source>
</evidence>
<dbReference type="InterPro" id="IPR000515">
    <property type="entry name" value="MetI-like"/>
</dbReference>
<dbReference type="EMBL" id="DF968181">
    <property type="protein sequence ID" value="GAP40344.1"/>
    <property type="molecule type" value="Genomic_DNA"/>
</dbReference>
<dbReference type="STRING" id="1678840.ATC1_13316"/>
<dbReference type="Pfam" id="PF00528">
    <property type="entry name" value="BPD_transp_1"/>
    <property type="match status" value="1"/>
</dbReference>
<dbReference type="GO" id="GO:0055085">
    <property type="term" value="P:transmembrane transport"/>
    <property type="evidence" value="ECO:0007669"/>
    <property type="project" value="InterPro"/>
</dbReference>
<dbReference type="PROSITE" id="PS50928">
    <property type="entry name" value="ABC_TM1"/>
    <property type="match status" value="1"/>
</dbReference>
<organism evidence="8">
    <name type="scientific">Flexilinea flocculi</name>
    <dbReference type="NCBI Taxonomy" id="1678840"/>
    <lineage>
        <taxon>Bacteria</taxon>
        <taxon>Bacillati</taxon>
        <taxon>Chloroflexota</taxon>
        <taxon>Anaerolineae</taxon>
        <taxon>Anaerolineales</taxon>
        <taxon>Anaerolineaceae</taxon>
        <taxon>Flexilinea</taxon>
    </lineage>
</organism>
<feature type="transmembrane region" description="Helical" evidence="6">
    <location>
        <begin position="29"/>
        <end position="52"/>
    </location>
</feature>
<evidence type="ECO:0000313" key="8">
    <source>
        <dbReference type="EMBL" id="GAP40344.1"/>
    </source>
</evidence>
<comment type="subcellular location">
    <subcellularLocation>
        <location evidence="6">Cell membrane</location>
        <topology evidence="6">Multi-pass membrane protein</topology>
    </subcellularLocation>
    <subcellularLocation>
        <location evidence="1">Membrane</location>
        <topology evidence="1">Multi-pass membrane protein</topology>
    </subcellularLocation>
</comment>
<sequence length="231" mass="25815">MSEFISYLQKMIYTSLIFENRYQFLLEGLGMTLLITVLAFLLGTTAAVVICYGKIRGKRALKKFLSGMTQFFIRIPCLVLLMVFSYVIFADVPMSAVVVAVIVFSLKASSSMSDLFYTAIITVNPGEGEAARSLGLSRMQTFMHVIFPQAVKAALPLYKNQFIATLQETSIVGFLAIQDLTRASSIIASRTLDPLISLFIITVSYFLIGWTASFLLSFFEKEKHFTVEEAR</sequence>
<evidence type="ECO:0000256" key="1">
    <source>
        <dbReference type="ARBA" id="ARBA00004141"/>
    </source>
</evidence>
<feature type="transmembrane region" description="Helical" evidence="6">
    <location>
        <begin position="73"/>
        <end position="106"/>
    </location>
</feature>
<dbReference type="GO" id="GO:0005886">
    <property type="term" value="C:plasma membrane"/>
    <property type="evidence" value="ECO:0007669"/>
    <property type="project" value="UniProtKB-SubCell"/>
</dbReference>
<evidence type="ECO:0000259" key="7">
    <source>
        <dbReference type="PROSITE" id="PS50928"/>
    </source>
</evidence>
<comment type="similarity">
    <text evidence="6">Belongs to the binding-protein-dependent transport system permease family.</text>
</comment>
<keyword evidence="6" id="KW-0813">Transport</keyword>